<dbReference type="PATRIC" id="fig|56193.3.peg.1023"/>
<dbReference type="SUPFAM" id="SSF56059">
    <property type="entry name" value="Glutathione synthetase ATP-binding domain-like"/>
    <property type="match status" value="1"/>
</dbReference>
<feature type="domain" description="Circularly permuted ATP-grasp type 2" evidence="2">
    <location>
        <begin position="89"/>
        <end position="469"/>
    </location>
</feature>
<protein>
    <submittedName>
        <fullName evidence="3">Uncharacterized protein</fullName>
    </submittedName>
</protein>
<dbReference type="Pfam" id="PF04168">
    <property type="entry name" value="Alpha-E"/>
    <property type="match status" value="1"/>
</dbReference>
<dbReference type="Gene3D" id="3.40.50.11290">
    <property type="match status" value="1"/>
</dbReference>
<evidence type="ECO:0000313" key="4">
    <source>
        <dbReference type="Proteomes" id="UP000033874"/>
    </source>
</evidence>
<dbReference type="InterPro" id="IPR007296">
    <property type="entry name" value="DUF403"/>
</dbReference>
<dbReference type="RefSeq" id="WP_046762415.1">
    <property type="nucleotide sequence ID" value="NZ_LBIC01000001.1"/>
</dbReference>
<dbReference type="EMBL" id="LBIC01000001">
    <property type="protein sequence ID" value="KKW93982.1"/>
    <property type="molecule type" value="Genomic_DNA"/>
</dbReference>
<accession>A0A0M3AUU3</accession>
<evidence type="ECO:0000259" key="1">
    <source>
        <dbReference type="Pfam" id="PF04168"/>
    </source>
</evidence>
<organism evidence="3 4">
    <name type="scientific">Sphingobium chungbukense</name>
    <dbReference type="NCBI Taxonomy" id="56193"/>
    <lineage>
        <taxon>Bacteria</taxon>
        <taxon>Pseudomonadati</taxon>
        <taxon>Pseudomonadota</taxon>
        <taxon>Alphaproteobacteria</taxon>
        <taxon>Sphingomonadales</taxon>
        <taxon>Sphingomonadaceae</taxon>
        <taxon>Sphingobium</taxon>
    </lineage>
</organism>
<name>A0A0M3AUU3_9SPHN</name>
<reference evidence="3 4" key="1">
    <citation type="submission" date="2015-04" db="EMBL/GenBank/DDBJ databases">
        <title>Genome sequence of aromatic hydrocarbons-degrading Sphingobium chungbukense DJ77.</title>
        <authorList>
            <person name="Kim Y.-C."/>
            <person name="Chae J.-C."/>
        </authorList>
    </citation>
    <scope>NUCLEOTIDE SEQUENCE [LARGE SCALE GENOMIC DNA]</scope>
    <source>
        <strain evidence="3 4">DJ77</strain>
    </source>
</reference>
<dbReference type="Pfam" id="PF14403">
    <property type="entry name" value="CP_ATPgrasp_2"/>
    <property type="match status" value="1"/>
</dbReference>
<gene>
    <name evidence="3" type="ORF">YP76_04965</name>
</gene>
<evidence type="ECO:0000259" key="2">
    <source>
        <dbReference type="Pfam" id="PF14403"/>
    </source>
</evidence>
<dbReference type="Proteomes" id="UP000033874">
    <property type="component" value="Unassembled WGS sequence"/>
</dbReference>
<evidence type="ECO:0000313" key="3">
    <source>
        <dbReference type="EMBL" id="KKW93982.1"/>
    </source>
</evidence>
<dbReference type="InterPro" id="IPR025841">
    <property type="entry name" value="CP_ATPgrasp_2"/>
</dbReference>
<dbReference type="AlphaFoldDB" id="A0A0M3AUU3"/>
<keyword evidence="4" id="KW-1185">Reference proteome</keyword>
<comment type="caution">
    <text evidence="3">The sequence shown here is derived from an EMBL/GenBank/DDBJ whole genome shotgun (WGS) entry which is preliminary data.</text>
</comment>
<dbReference type="PANTHER" id="PTHR34595:SF2">
    <property type="entry name" value="BLR2978 PROTEIN"/>
    <property type="match status" value="1"/>
</dbReference>
<dbReference type="Gene3D" id="3.30.1490.270">
    <property type="match status" value="1"/>
</dbReference>
<feature type="domain" description="DUF403" evidence="1">
    <location>
        <begin position="517"/>
        <end position="810"/>
    </location>
</feature>
<proteinExistence type="predicted"/>
<dbReference type="PANTHER" id="PTHR34595">
    <property type="entry name" value="BLR5612 PROTEIN"/>
    <property type="match status" value="1"/>
</dbReference>
<sequence>MSMADTLPPDVTGWAEAYLARAPKGDLFAGAGQEMAGHWRTMLDRLSVQAQGDPAVLAGNVERQAVDLGLAFRLTGDQQERPWPLSPVPLLIGSREWTQIERGLTQRAQLLERVISDIYSTQSLVRTGKLPASVITGSPHYWRVMTGSPPPHGHFVHFYAADLARGPEGEWRVLADRVRTPVGVGYALENRLALSRATGDLLGALNVRRLAPFLNALRRGLAADCERSDPRIGLLSPGRFNQSYAEQAHLARYLGLLLVEGEDLIVSDGQLFVRTIQGLKRIDGLWRWMDSRFLDPLAFDGESRIGVPDLFDACVKGGLMLANWPGVGVIESRAMAAFLPQLAQEMLGADLILPNIATWWCGQSAERAHVADAMGELVVGSAFDRDVAGLTGTRFLPGSAMDEAQRTALLNAMARRPMDYVGQEVVRLSTTPAIVNGQMIPLPFTLRVFVARDELGQWRIMPGAFARLAAHGDIRAALMGEGDLSADMCVLDGKPVPQDGLSAVAAAPTIRRVGGMLPAKAADNLYWLGRYIERTEMTARVIRAIVGGSIEADLGPAVESSTMARLTGQLALWGATSGTAGTVGPLCAQALGDGSQPGSVRSLMTAVAGIGEGLRDRLAVDYWRLVRLPLPDFDGGATETLLEASSRMIERISALSGLAAENMGRTEGWRFHDMGRRMERAINGCRLAMLFGAEGASADDLTVLLDLNDSQISYRNRYLSGPALAPVRDLVALEPQNPRSIVYQAQRLAEHVAALPTLHTDGMPEEPQRLAAVLAAGLAPLTGDMLTMDDLRDTEIRLLGLSDAIGQRYFLQRRKEKSEGVSLLS</sequence>
<dbReference type="InterPro" id="IPR051680">
    <property type="entry name" value="ATP-dep_Glu-Cys_Ligase-2"/>
</dbReference>
<dbReference type="STRING" id="56193.YP76_04965"/>